<feature type="compositionally biased region" description="Basic residues" evidence="1">
    <location>
        <begin position="693"/>
        <end position="702"/>
    </location>
</feature>
<feature type="compositionally biased region" description="Acidic residues" evidence="1">
    <location>
        <begin position="424"/>
        <end position="445"/>
    </location>
</feature>
<feature type="compositionally biased region" description="Low complexity" evidence="1">
    <location>
        <begin position="446"/>
        <end position="455"/>
    </location>
</feature>
<feature type="region of interest" description="Disordered" evidence="1">
    <location>
        <begin position="65"/>
        <end position="98"/>
    </location>
</feature>
<feature type="compositionally biased region" description="Basic and acidic residues" evidence="1">
    <location>
        <begin position="637"/>
        <end position="679"/>
    </location>
</feature>
<reference evidence="2" key="1">
    <citation type="submission" date="2021-01" db="UniProtKB">
        <authorList>
            <consortium name="EnsemblMetazoa"/>
        </authorList>
    </citation>
    <scope>IDENTIFICATION</scope>
</reference>
<dbReference type="GeneID" id="136822543"/>
<keyword evidence="3" id="KW-1185">Reference proteome</keyword>
<dbReference type="AlphaFoldDB" id="A0A7M5XBJ3"/>
<feature type="compositionally biased region" description="Polar residues" evidence="1">
    <location>
        <begin position="69"/>
        <end position="85"/>
    </location>
</feature>
<sequence length="702" mass="79697">MNIKIIRLEKKVFKLWCEKKEQYGFGSKTHNEFAVFLLETIVELSNDGAKFVHVPIATDINFGIKGKISNPNTKTNNENRSTENVGESPAEEDDRLTNDNRVNAYQMTIKDESIDECETVIVMPSDEINMDDLNTDEYTQQSLTPIKKSSRFSTLQTEHQSIDLPHNFLSNSKNITPTLVPCFDRNFVATSEMSNKTTPMFDSFQPNNRPVTYISIPLQDPNSMVPVSPSHETFSEVTPIYVQPPLTCTNTQRLMPNQDEIPSNMAAPNSSPDNLDLMRKEFVAPSSYSYGPPEETQEDRSAISSIFQRLMNRGFLRHKSELDPNLTQPLPTFDIQSESVEISKPILNKEEAWNKNKDVEIDDESSRKFKIEGASVDGSEIGLQDEEGSQSASEDGSKLDPEEGSELGSEEESELVPKEGSEPGSEEESELGSEEGSEIESEEGSELGSEVGSESAPITDNEYENEEEISGSETNSDDDNGEQEIGENKSLSDTKKKFDTSYKQLQNSRDTVYQKNPDVQPLQTMLPPMISSTYDHQDIPTMVPTLLNEQCNPILTPLIMTPPLEYQQRVTQQQPQGILDKFYVDQKKPPKKWTCKRNMKKESQNQRQGYSEAINGIFQRLKDNQILRKPTAPPQVEIERIESEQELEQPSKHLSRSERYKTREERKRNIDDNEKPSLKDDEECMNDSEKPLKKQPRTNKKD</sequence>
<feature type="compositionally biased region" description="Acidic residues" evidence="1">
    <location>
        <begin position="461"/>
        <end position="485"/>
    </location>
</feature>
<feature type="region of interest" description="Disordered" evidence="1">
    <location>
        <begin position="370"/>
        <end position="497"/>
    </location>
</feature>
<dbReference type="RefSeq" id="XP_066934910.1">
    <property type="nucleotide sequence ID" value="XM_067078809.1"/>
</dbReference>
<feature type="compositionally biased region" description="Acidic residues" evidence="1">
    <location>
        <begin position="402"/>
        <end position="414"/>
    </location>
</feature>
<evidence type="ECO:0000313" key="2">
    <source>
        <dbReference type="EnsemblMetazoa" id="CLYHEMP020628.1"/>
    </source>
</evidence>
<accession>A0A7M5XBJ3</accession>
<feature type="region of interest" description="Disordered" evidence="1">
    <location>
        <begin position="625"/>
        <end position="702"/>
    </location>
</feature>
<evidence type="ECO:0000256" key="1">
    <source>
        <dbReference type="SAM" id="MobiDB-lite"/>
    </source>
</evidence>
<evidence type="ECO:0000313" key="3">
    <source>
        <dbReference type="Proteomes" id="UP000594262"/>
    </source>
</evidence>
<feature type="compositionally biased region" description="Basic and acidic residues" evidence="1">
    <location>
        <begin position="486"/>
        <end position="497"/>
    </location>
</feature>
<feature type="compositionally biased region" description="Basic residues" evidence="1">
    <location>
        <begin position="590"/>
        <end position="599"/>
    </location>
</feature>
<dbReference type="EnsemblMetazoa" id="CLYHEMT020628.1">
    <property type="protein sequence ID" value="CLYHEMP020628.1"/>
    <property type="gene ID" value="CLYHEMG020628"/>
</dbReference>
<feature type="region of interest" description="Disordered" evidence="1">
    <location>
        <begin position="590"/>
        <end position="609"/>
    </location>
</feature>
<dbReference type="Proteomes" id="UP000594262">
    <property type="component" value="Unplaced"/>
</dbReference>
<organism evidence="2 3">
    <name type="scientific">Clytia hemisphaerica</name>
    <dbReference type="NCBI Taxonomy" id="252671"/>
    <lineage>
        <taxon>Eukaryota</taxon>
        <taxon>Metazoa</taxon>
        <taxon>Cnidaria</taxon>
        <taxon>Hydrozoa</taxon>
        <taxon>Hydroidolina</taxon>
        <taxon>Leptothecata</taxon>
        <taxon>Obeliida</taxon>
        <taxon>Clytiidae</taxon>
        <taxon>Clytia</taxon>
    </lineage>
</organism>
<name>A0A7M5XBJ3_9CNID</name>
<protein>
    <submittedName>
        <fullName evidence="2">Uncharacterized protein</fullName>
    </submittedName>
</protein>
<proteinExistence type="predicted"/>